<evidence type="ECO:0000256" key="6">
    <source>
        <dbReference type="SAM" id="Phobius"/>
    </source>
</evidence>
<dbReference type="OrthoDB" id="9803632at2"/>
<dbReference type="PANTHER" id="PTHR11048">
    <property type="entry name" value="PRENYLTRANSFERASES"/>
    <property type="match status" value="1"/>
</dbReference>
<keyword evidence="10" id="KW-1185">Reference proteome</keyword>
<dbReference type="GO" id="GO:0009247">
    <property type="term" value="P:glycolipid biosynthetic process"/>
    <property type="evidence" value="ECO:0007669"/>
    <property type="project" value="TreeGrafter"/>
</dbReference>
<keyword evidence="3 6" id="KW-0812">Transmembrane</keyword>
<evidence type="ECO:0000256" key="2">
    <source>
        <dbReference type="ARBA" id="ARBA00022475"/>
    </source>
</evidence>
<dbReference type="RefSeq" id="WP_114985950.1">
    <property type="nucleotide sequence ID" value="NZ_JRPD02000001.1"/>
</dbReference>
<dbReference type="EMBL" id="UGJE01000002">
    <property type="protein sequence ID" value="STQ86247.1"/>
    <property type="molecule type" value="Genomic_DNA"/>
</dbReference>
<keyword evidence="4 6" id="KW-1133">Transmembrane helix</keyword>
<keyword evidence="7" id="KW-0328">Glycosyltransferase</keyword>
<organism evidence="7 10">
    <name type="scientific">Helicobacter muridarum</name>
    <dbReference type="NCBI Taxonomy" id="216"/>
    <lineage>
        <taxon>Bacteria</taxon>
        <taxon>Pseudomonadati</taxon>
        <taxon>Campylobacterota</taxon>
        <taxon>Epsilonproteobacteria</taxon>
        <taxon>Campylobacterales</taxon>
        <taxon>Helicobacteraceae</taxon>
        <taxon>Helicobacter</taxon>
    </lineage>
</organism>
<accession>A0A377PUJ5</accession>
<name>A0A377PUJ5_9HELI</name>
<reference evidence="8 9" key="1">
    <citation type="journal article" date="2014" name="Genome Announc.">
        <title>Draft genome sequences of eight enterohepatic helicobacter species isolated from both laboratory and wild rodents.</title>
        <authorList>
            <person name="Sheh A."/>
            <person name="Shen Z."/>
            <person name="Fox J.G."/>
        </authorList>
    </citation>
    <scope>NUCLEOTIDE SEQUENCE [LARGE SCALE GENOMIC DNA]</scope>
    <source>
        <strain evidence="8 9">ST1</strain>
    </source>
</reference>
<keyword evidence="7" id="KW-0808">Transferase</keyword>
<dbReference type="InterPro" id="IPR044878">
    <property type="entry name" value="UbiA_sf"/>
</dbReference>
<sequence>MKNYIKLMRPYQYVKNLFIFAPAFFALQILEPFVFLCLLGVFIGFSLVCSSVYIMNDIIDVQADRAHKLKALRPIASGAISYSNAICFGCALFIAGLVIIANSLYLSQNIRGGGGQT</sequence>
<dbReference type="GO" id="GO:0005886">
    <property type="term" value="C:plasma membrane"/>
    <property type="evidence" value="ECO:0007669"/>
    <property type="project" value="TreeGrafter"/>
</dbReference>
<dbReference type="EMBL" id="JRPD02000001">
    <property type="protein sequence ID" value="TLE01630.1"/>
    <property type="molecule type" value="Genomic_DNA"/>
</dbReference>
<dbReference type="GO" id="GO:0016765">
    <property type="term" value="F:transferase activity, transferring alkyl or aryl (other than methyl) groups"/>
    <property type="evidence" value="ECO:0007669"/>
    <property type="project" value="InterPro"/>
</dbReference>
<dbReference type="GO" id="GO:0016757">
    <property type="term" value="F:glycosyltransferase activity"/>
    <property type="evidence" value="ECO:0007669"/>
    <property type="project" value="UniProtKB-KW"/>
</dbReference>
<feature type="transmembrane region" description="Helical" evidence="6">
    <location>
        <begin position="33"/>
        <end position="54"/>
    </location>
</feature>
<evidence type="ECO:0000313" key="10">
    <source>
        <dbReference type="Proteomes" id="UP000255139"/>
    </source>
</evidence>
<comment type="subcellular location">
    <subcellularLocation>
        <location evidence="1">Membrane</location>
        <topology evidence="1">Multi-pass membrane protein</topology>
    </subcellularLocation>
</comment>
<dbReference type="PANTHER" id="PTHR11048:SF5">
    <property type="entry name" value="DECAPRENYL-PHOSPHATE PHOSPHORIBOSYLTRANSFERASE"/>
    <property type="match status" value="1"/>
</dbReference>
<protein>
    <submittedName>
        <fullName evidence="7">Phosphoribose diphosphate:decaprenyl-phosphate phosphoribosyltransferase</fullName>
    </submittedName>
</protein>
<evidence type="ECO:0000256" key="5">
    <source>
        <dbReference type="ARBA" id="ARBA00023136"/>
    </source>
</evidence>
<evidence type="ECO:0000313" key="9">
    <source>
        <dbReference type="Proteomes" id="UP000029922"/>
    </source>
</evidence>
<evidence type="ECO:0000256" key="1">
    <source>
        <dbReference type="ARBA" id="ARBA00004141"/>
    </source>
</evidence>
<reference evidence="7 10" key="2">
    <citation type="submission" date="2018-06" db="EMBL/GenBank/DDBJ databases">
        <authorList>
            <consortium name="Pathogen Informatics"/>
            <person name="Doyle S."/>
        </authorList>
    </citation>
    <scope>NUCLEOTIDE SEQUENCE [LARGE SCALE GENOMIC DNA]</scope>
    <source>
        <strain evidence="7 10">NCTC12714</strain>
    </source>
</reference>
<evidence type="ECO:0000256" key="3">
    <source>
        <dbReference type="ARBA" id="ARBA00022692"/>
    </source>
</evidence>
<dbReference type="Gene3D" id="1.10.357.140">
    <property type="entry name" value="UbiA prenyltransferase"/>
    <property type="match status" value="1"/>
</dbReference>
<dbReference type="AlphaFoldDB" id="A0A377PUJ5"/>
<proteinExistence type="predicted"/>
<evidence type="ECO:0000313" key="7">
    <source>
        <dbReference type="EMBL" id="STQ86247.1"/>
    </source>
</evidence>
<gene>
    <name evidence="8" type="ORF">LS73_000355</name>
    <name evidence="7" type="ORF">NCTC12714_01051</name>
</gene>
<keyword evidence="5 6" id="KW-0472">Membrane</keyword>
<dbReference type="Proteomes" id="UP000255139">
    <property type="component" value="Unassembled WGS sequence"/>
</dbReference>
<dbReference type="Proteomes" id="UP000029922">
    <property type="component" value="Unassembled WGS sequence"/>
</dbReference>
<keyword evidence="2" id="KW-1003">Cell membrane</keyword>
<evidence type="ECO:0000256" key="4">
    <source>
        <dbReference type="ARBA" id="ARBA00022989"/>
    </source>
</evidence>
<dbReference type="InterPro" id="IPR000537">
    <property type="entry name" value="UbiA_prenyltransferase"/>
</dbReference>
<feature type="transmembrane region" description="Helical" evidence="6">
    <location>
        <begin position="12"/>
        <end position="27"/>
    </location>
</feature>
<dbReference type="InterPro" id="IPR039653">
    <property type="entry name" value="Prenyltransferase"/>
</dbReference>
<feature type="transmembrane region" description="Helical" evidence="6">
    <location>
        <begin position="75"/>
        <end position="101"/>
    </location>
</feature>
<dbReference type="Pfam" id="PF01040">
    <property type="entry name" value="UbiA"/>
    <property type="match status" value="1"/>
</dbReference>
<evidence type="ECO:0000313" key="8">
    <source>
        <dbReference type="EMBL" id="TLE01630.1"/>
    </source>
</evidence>